<dbReference type="InParanoid" id="A0A3N4L9C7"/>
<protein>
    <recommendedName>
        <fullName evidence="4">Ribosomal RNA methyltransferase FtsJ domain-containing protein</fullName>
    </recommendedName>
</protein>
<feature type="compositionally biased region" description="Pro residues" evidence="1">
    <location>
        <begin position="220"/>
        <end position="231"/>
    </location>
</feature>
<dbReference type="Proteomes" id="UP000267821">
    <property type="component" value="Unassembled WGS sequence"/>
</dbReference>
<dbReference type="STRING" id="1051890.A0A3N4L9C7"/>
<dbReference type="AlphaFoldDB" id="A0A3N4L9C7"/>
<organism evidence="2 3">
    <name type="scientific">Terfezia boudieri ATCC MYA-4762</name>
    <dbReference type="NCBI Taxonomy" id="1051890"/>
    <lineage>
        <taxon>Eukaryota</taxon>
        <taxon>Fungi</taxon>
        <taxon>Dikarya</taxon>
        <taxon>Ascomycota</taxon>
        <taxon>Pezizomycotina</taxon>
        <taxon>Pezizomycetes</taxon>
        <taxon>Pezizales</taxon>
        <taxon>Pezizaceae</taxon>
        <taxon>Terfezia</taxon>
    </lineage>
</organism>
<sequence length="403" mass="45145">MDSDGACSDSGQSDHGNGVSLVSPQLAISQAAYYTKSDKIRDFLASKNVQAWVELAHIRMKVWQSEEAGKHFEMQRENADGAAQNIETQVGFLKMMLGFANEIQDGTGVFTSVRPKNPRSVLRKPVRCLDTSAAPGALAQYFLRQNPRATVDGLSLPVESGGYPMLLECANKILGVRPRPQDKDTVNITWTDITLHPLFLPQGKEYPEEFPDKPAFDNNPPLPPHLQFPPSKPSDRVYDIVLTSSRYLRRCVHAQLRPWEAGRLQVSQLILGLSFVKPGGSMLIVLHNLESWNTFATVYKLSRIANITLYKPEKCHAIRSSFHLIATNVQPELEVCKVWVEKLKQAWYTMTFGGEEGLGSLVEVGEGLNVDTILDEWGEEFVVLGQNVWKRQLDALKRKGWVE</sequence>
<feature type="region of interest" description="Disordered" evidence="1">
    <location>
        <begin position="212"/>
        <end position="231"/>
    </location>
</feature>
<reference evidence="2 3" key="1">
    <citation type="journal article" date="2018" name="Nat. Ecol. Evol.">
        <title>Pezizomycetes genomes reveal the molecular basis of ectomycorrhizal truffle lifestyle.</title>
        <authorList>
            <person name="Murat C."/>
            <person name="Payen T."/>
            <person name="Noel B."/>
            <person name="Kuo A."/>
            <person name="Morin E."/>
            <person name="Chen J."/>
            <person name="Kohler A."/>
            <person name="Krizsan K."/>
            <person name="Balestrini R."/>
            <person name="Da Silva C."/>
            <person name="Montanini B."/>
            <person name="Hainaut M."/>
            <person name="Levati E."/>
            <person name="Barry K.W."/>
            <person name="Belfiori B."/>
            <person name="Cichocki N."/>
            <person name="Clum A."/>
            <person name="Dockter R.B."/>
            <person name="Fauchery L."/>
            <person name="Guy J."/>
            <person name="Iotti M."/>
            <person name="Le Tacon F."/>
            <person name="Lindquist E.A."/>
            <person name="Lipzen A."/>
            <person name="Malagnac F."/>
            <person name="Mello A."/>
            <person name="Molinier V."/>
            <person name="Miyauchi S."/>
            <person name="Poulain J."/>
            <person name="Riccioni C."/>
            <person name="Rubini A."/>
            <person name="Sitrit Y."/>
            <person name="Splivallo R."/>
            <person name="Traeger S."/>
            <person name="Wang M."/>
            <person name="Zifcakova L."/>
            <person name="Wipf D."/>
            <person name="Zambonelli A."/>
            <person name="Paolocci F."/>
            <person name="Nowrousian M."/>
            <person name="Ottonello S."/>
            <person name="Baldrian P."/>
            <person name="Spatafora J.W."/>
            <person name="Henrissat B."/>
            <person name="Nagy L.G."/>
            <person name="Aury J.M."/>
            <person name="Wincker P."/>
            <person name="Grigoriev I.V."/>
            <person name="Bonfante P."/>
            <person name="Martin F.M."/>
        </authorList>
    </citation>
    <scope>NUCLEOTIDE SEQUENCE [LARGE SCALE GENOMIC DNA]</scope>
    <source>
        <strain evidence="2 3">ATCC MYA-4762</strain>
    </source>
</reference>
<accession>A0A3N4L9C7</accession>
<proteinExistence type="predicted"/>
<dbReference type="OrthoDB" id="417125at2759"/>
<evidence type="ECO:0000313" key="2">
    <source>
        <dbReference type="EMBL" id="RPB18082.1"/>
    </source>
</evidence>
<name>A0A3N4L9C7_9PEZI</name>
<evidence type="ECO:0000256" key="1">
    <source>
        <dbReference type="SAM" id="MobiDB-lite"/>
    </source>
</evidence>
<gene>
    <name evidence="2" type="ORF">L211DRAFT_815738</name>
</gene>
<dbReference type="EMBL" id="ML121706">
    <property type="protein sequence ID" value="RPB18082.1"/>
    <property type="molecule type" value="Genomic_DNA"/>
</dbReference>
<keyword evidence="3" id="KW-1185">Reference proteome</keyword>
<dbReference type="InterPro" id="IPR029063">
    <property type="entry name" value="SAM-dependent_MTases_sf"/>
</dbReference>
<evidence type="ECO:0000313" key="3">
    <source>
        <dbReference type="Proteomes" id="UP000267821"/>
    </source>
</evidence>
<evidence type="ECO:0008006" key="4">
    <source>
        <dbReference type="Google" id="ProtNLM"/>
    </source>
</evidence>
<dbReference type="Gene3D" id="3.40.50.150">
    <property type="entry name" value="Vaccinia Virus protein VP39"/>
    <property type="match status" value="1"/>
</dbReference>
<dbReference type="SUPFAM" id="SSF53335">
    <property type="entry name" value="S-adenosyl-L-methionine-dependent methyltransferases"/>
    <property type="match status" value="1"/>
</dbReference>